<dbReference type="RefSeq" id="WP_027692049.1">
    <property type="nucleotide sequence ID" value="NZ_CP010848.1"/>
</dbReference>
<evidence type="ECO:0000256" key="1">
    <source>
        <dbReference type="SAM" id="Phobius"/>
    </source>
</evidence>
<evidence type="ECO:0000313" key="4">
    <source>
        <dbReference type="Proteomes" id="UP000052979"/>
    </source>
</evidence>
<dbReference type="EMBL" id="PSWU01000014">
    <property type="protein sequence ID" value="PPI13475.1"/>
    <property type="molecule type" value="Genomic_DNA"/>
</dbReference>
<keyword evidence="1" id="KW-0812">Transmembrane</keyword>
<dbReference type="OrthoDB" id="9956140at2"/>
<comment type="caution">
    <text evidence="2">The sequence shown here is derived from an EMBL/GenBank/DDBJ whole genome shotgun (WGS) entry which is preliminary data.</text>
</comment>
<proteinExistence type="predicted"/>
<dbReference type="Proteomes" id="UP000052979">
    <property type="component" value="Unassembled WGS sequence"/>
</dbReference>
<feature type="transmembrane region" description="Helical" evidence="1">
    <location>
        <begin position="39"/>
        <end position="57"/>
    </location>
</feature>
<reference evidence="2 4" key="1">
    <citation type="submission" date="2015-04" db="EMBL/GenBank/DDBJ databases">
        <title>Draft genome sequence of Rathayibacter toxicus strain FH-142 (AKA 70134 or CS 32), a Western Australian isolate.</title>
        <authorList>
            <consortium name="Consortium for Microbial Forensics and Genomics (microFORGE)"/>
            <person name="Knight B.M."/>
            <person name="Roberts D.P."/>
            <person name="Lin D."/>
            <person name="Hari K."/>
            <person name="Fletcher J."/>
            <person name="Melcher U."/>
            <person name="Blagden T."/>
            <person name="Luster D.G."/>
            <person name="Sechler A.J."/>
            <person name="Schneider W.L."/>
            <person name="Winegar R.A."/>
        </authorList>
    </citation>
    <scope>NUCLEOTIDE SEQUENCE [LARGE SCALE GENOMIC DNA]</scope>
    <source>
        <strain evidence="2 4">FH142</strain>
    </source>
</reference>
<dbReference type="PATRIC" id="fig|145458.7.peg.2341"/>
<dbReference type="AlphaFoldDB" id="A0A0C5BBC8"/>
<gene>
    <name evidence="3" type="ORF">C5C51_10110</name>
    <name evidence="2" type="ORF">VT73_01945</name>
</gene>
<feature type="transmembrane region" description="Helical" evidence="1">
    <location>
        <begin position="7"/>
        <end position="27"/>
    </location>
</feature>
<evidence type="ECO:0000313" key="5">
    <source>
        <dbReference type="Proteomes" id="UP000237966"/>
    </source>
</evidence>
<keyword evidence="4" id="KW-1185">Reference proteome</keyword>
<name>A0A0C5BBC8_9MICO</name>
<protein>
    <submittedName>
        <fullName evidence="2">Uncharacterized protein</fullName>
    </submittedName>
</protein>
<evidence type="ECO:0000313" key="3">
    <source>
        <dbReference type="EMBL" id="PPI13475.1"/>
    </source>
</evidence>
<reference evidence="3 5" key="2">
    <citation type="submission" date="2018-02" db="EMBL/GenBank/DDBJ databases">
        <title>Bacteriophage NCPPB3778 and a type I-E CRISPR drive the evolution of the US Biological Select Agent, Rathayibacter toxicus.</title>
        <authorList>
            <person name="Davis E.W.II."/>
            <person name="Tabima J.F."/>
            <person name="Weisberg A.J."/>
            <person name="Lopes L.D."/>
            <person name="Wiseman M.S."/>
            <person name="Wiseman M.S."/>
            <person name="Pupko T."/>
            <person name="Belcher M.S."/>
            <person name="Sechler A.J."/>
            <person name="Tancos M.A."/>
            <person name="Schroeder B.K."/>
            <person name="Murray T.D."/>
            <person name="Luster D.G."/>
            <person name="Schneider W.L."/>
            <person name="Rogers E."/>
            <person name="Andreote F.D."/>
            <person name="Grunwald N.J."/>
            <person name="Putnam M.L."/>
            <person name="Chang J.H."/>
        </authorList>
    </citation>
    <scope>NUCLEOTIDE SEQUENCE [LARGE SCALE GENOMIC DNA]</scope>
    <source>
        <strain evidence="3 5">FH99</strain>
    </source>
</reference>
<sequence>MTNKKQISPALFATVVIVPVAVLQVVIYCVSARLLSWDLLSIAVIYAISWLVVFFIWRQAGRRVS</sequence>
<organism evidence="2 4">
    <name type="scientific">Rathayibacter toxicus</name>
    <dbReference type="NCBI Taxonomy" id="145458"/>
    <lineage>
        <taxon>Bacteria</taxon>
        <taxon>Bacillati</taxon>
        <taxon>Actinomycetota</taxon>
        <taxon>Actinomycetes</taxon>
        <taxon>Micrococcales</taxon>
        <taxon>Microbacteriaceae</taxon>
        <taxon>Rathayibacter</taxon>
    </lineage>
</organism>
<dbReference type="KEGG" id="rtc:APU90_06760"/>
<keyword evidence="1" id="KW-0472">Membrane</keyword>
<dbReference type="KEGG" id="rtx:TI83_10305"/>
<keyword evidence="1" id="KW-1133">Transmembrane helix</keyword>
<dbReference type="Proteomes" id="UP000237966">
    <property type="component" value="Unassembled WGS sequence"/>
</dbReference>
<dbReference type="GeneID" id="93666292"/>
<accession>A0A0C5BBC8</accession>
<dbReference type="EMBL" id="LBFI01000012">
    <property type="protein sequence ID" value="KKM46793.1"/>
    <property type="molecule type" value="Genomic_DNA"/>
</dbReference>
<evidence type="ECO:0000313" key="2">
    <source>
        <dbReference type="EMBL" id="KKM46793.1"/>
    </source>
</evidence>